<dbReference type="InterPro" id="IPR043968">
    <property type="entry name" value="SGNH"/>
</dbReference>
<dbReference type="GO" id="GO:0009103">
    <property type="term" value="P:lipopolysaccharide biosynthetic process"/>
    <property type="evidence" value="ECO:0007669"/>
    <property type="project" value="TreeGrafter"/>
</dbReference>
<dbReference type="STRING" id="706570.PT85_14815"/>
<evidence type="ECO:0000256" key="1">
    <source>
        <dbReference type="SAM" id="Phobius"/>
    </source>
</evidence>
<organism evidence="4 5">
    <name type="scientific">Pseudomonas flexibilis</name>
    <dbReference type="NCBI Taxonomy" id="706570"/>
    <lineage>
        <taxon>Bacteria</taxon>
        <taxon>Pseudomonadati</taxon>
        <taxon>Pseudomonadota</taxon>
        <taxon>Gammaproteobacteria</taxon>
        <taxon>Pseudomonadales</taxon>
        <taxon>Pseudomonadaceae</taxon>
        <taxon>Pseudomonas</taxon>
    </lineage>
</organism>
<keyword evidence="1" id="KW-0472">Membrane</keyword>
<keyword evidence="1" id="KW-0812">Transmembrane</keyword>
<sequence length="698" mass="76852">MAHGGATGSAAEELIQRGYQALSATDRRALLRPYQDNRFRDDVQGMRALGALLILIFHLWVHKVSGGVDVFFVVSGYLMAGLLLRQAANGGRLRPIEFWAGVVKRVAPAAYLVLLCTLLFGYLYVPAPLWRTVIDDLLFSALQLENLHLMRSGANYLDRHMPPSPFQQFWALSMQMQFYLLLPGLLGVALWLARRFGSRWPLLLVIGGGALLSFAYGLSATEANPVRAYFNPLARLWEFLVGALLALALPLLSGPGRRLSLALSGLGLVLLLGTGVLVPRDMPFPGVAALLPVLAAALLLYGGARREASVIQRLLSTRQLVYLGGVSFTLYLWHWPVLVFMLHLHGVDQVNLPQGLLVIGLSLLLAILTSLLVETPARRIPRNHPWRAFMLGVLCLMPVFALWVGGKHVILDRLRMAEQGGESRGFFTGSRISLQDNARSVSLARFMGVKRDISPAARESCDRGMFSAEIILCTFGDLEAAPLVALVGGSHASQWEPAFSEIGRRYGFRLVTIVMSACSLGYQPVASRSEDCRRWNAGLLPVLAALRPNVVITTATRSFSPGRADAVEFVPDGLVESLRKVLALDIPVIGIRDNPWFRRDPSACVWQNPARASRCARPMQEVLLVVNPARALEERLPGFHALDLSHLLCVDGRCPAYFEGHLMWRDRDHLTRSFVHYMASAVQAALEAQAPVLPRRGP</sequence>
<dbReference type="InterPro" id="IPR002656">
    <property type="entry name" value="Acyl_transf_3_dom"/>
</dbReference>
<accession>A0A0B3BRU8</accession>
<feature type="transmembrane region" description="Helical" evidence="1">
    <location>
        <begin position="106"/>
        <end position="125"/>
    </location>
</feature>
<evidence type="ECO:0000259" key="3">
    <source>
        <dbReference type="Pfam" id="PF19040"/>
    </source>
</evidence>
<dbReference type="Pfam" id="PF01757">
    <property type="entry name" value="Acyl_transf_3"/>
    <property type="match status" value="1"/>
</dbReference>
<feature type="transmembrane region" description="Helical" evidence="1">
    <location>
        <begin position="233"/>
        <end position="252"/>
    </location>
</feature>
<proteinExistence type="predicted"/>
<feature type="transmembrane region" description="Helical" evidence="1">
    <location>
        <begin position="385"/>
        <end position="406"/>
    </location>
</feature>
<dbReference type="PANTHER" id="PTHR23028:SF53">
    <property type="entry name" value="ACYL_TRANSF_3 DOMAIN-CONTAINING PROTEIN"/>
    <property type="match status" value="1"/>
</dbReference>
<dbReference type="OrthoDB" id="9767863at2"/>
<feature type="domain" description="SGNH" evidence="3">
    <location>
        <begin position="471"/>
        <end position="682"/>
    </location>
</feature>
<name>A0A0B3BRU8_9PSED</name>
<feature type="transmembrane region" description="Helical" evidence="1">
    <location>
        <begin position="45"/>
        <end position="61"/>
    </location>
</feature>
<dbReference type="RefSeq" id="WP_039607111.1">
    <property type="nucleotide sequence ID" value="NZ_FMUP01000004.1"/>
</dbReference>
<keyword evidence="1" id="KW-1133">Transmembrane helix</keyword>
<keyword evidence="5" id="KW-1185">Reference proteome</keyword>
<feature type="transmembrane region" description="Helical" evidence="1">
    <location>
        <begin position="321"/>
        <end position="342"/>
    </location>
</feature>
<protein>
    <recommendedName>
        <fullName evidence="6">Acyltransferase</fullName>
    </recommendedName>
</protein>
<feature type="transmembrane region" description="Helical" evidence="1">
    <location>
        <begin position="284"/>
        <end position="301"/>
    </location>
</feature>
<dbReference type="EMBL" id="JTAK01000006">
    <property type="protein sequence ID" value="KHO63771.1"/>
    <property type="molecule type" value="Genomic_DNA"/>
</dbReference>
<feature type="transmembrane region" description="Helical" evidence="1">
    <location>
        <begin position="259"/>
        <end position="278"/>
    </location>
</feature>
<feature type="transmembrane region" description="Helical" evidence="1">
    <location>
        <begin position="67"/>
        <end position="85"/>
    </location>
</feature>
<evidence type="ECO:0000313" key="4">
    <source>
        <dbReference type="EMBL" id="KHO63771.1"/>
    </source>
</evidence>
<feature type="domain" description="Acyltransferase 3" evidence="2">
    <location>
        <begin position="43"/>
        <end position="370"/>
    </location>
</feature>
<feature type="transmembrane region" description="Helical" evidence="1">
    <location>
        <begin position="354"/>
        <end position="373"/>
    </location>
</feature>
<dbReference type="Pfam" id="PF19040">
    <property type="entry name" value="SGNH"/>
    <property type="match status" value="1"/>
</dbReference>
<dbReference type="PANTHER" id="PTHR23028">
    <property type="entry name" value="ACETYLTRANSFERASE"/>
    <property type="match status" value="1"/>
</dbReference>
<evidence type="ECO:0000259" key="2">
    <source>
        <dbReference type="Pfam" id="PF01757"/>
    </source>
</evidence>
<evidence type="ECO:0000313" key="5">
    <source>
        <dbReference type="Proteomes" id="UP000030980"/>
    </source>
</evidence>
<dbReference type="InterPro" id="IPR050879">
    <property type="entry name" value="Acyltransferase_3"/>
</dbReference>
<feature type="transmembrane region" description="Helical" evidence="1">
    <location>
        <begin position="169"/>
        <end position="193"/>
    </location>
</feature>
<dbReference type="Proteomes" id="UP000030980">
    <property type="component" value="Unassembled WGS sequence"/>
</dbReference>
<reference evidence="4 5" key="1">
    <citation type="submission" date="2014-11" db="EMBL/GenBank/DDBJ databases">
        <title>Genome sequence of Pseudomonas tuomuerensis JCM 14085.</title>
        <authorList>
            <person name="Shin S.-K."/>
            <person name="Yi H."/>
        </authorList>
    </citation>
    <scope>NUCLEOTIDE SEQUENCE [LARGE SCALE GENOMIC DNA]</scope>
    <source>
        <strain evidence="4 5">JCM 14085</strain>
    </source>
</reference>
<gene>
    <name evidence="4" type="ORF">PT85_14815</name>
</gene>
<dbReference type="GO" id="GO:0016747">
    <property type="term" value="F:acyltransferase activity, transferring groups other than amino-acyl groups"/>
    <property type="evidence" value="ECO:0007669"/>
    <property type="project" value="InterPro"/>
</dbReference>
<evidence type="ECO:0008006" key="6">
    <source>
        <dbReference type="Google" id="ProtNLM"/>
    </source>
</evidence>
<comment type="caution">
    <text evidence="4">The sequence shown here is derived from an EMBL/GenBank/DDBJ whole genome shotgun (WGS) entry which is preliminary data.</text>
</comment>
<dbReference type="GO" id="GO:0016020">
    <property type="term" value="C:membrane"/>
    <property type="evidence" value="ECO:0007669"/>
    <property type="project" value="TreeGrafter"/>
</dbReference>
<dbReference type="AlphaFoldDB" id="A0A0B3BRU8"/>
<feature type="transmembrane region" description="Helical" evidence="1">
    <location>
        <begin position="200"/>
        <end position="221"/>
    </location>
</feature>